<comment type="caution">
    <text evidence="2">The sequence shown here is derived from an EMBL/GenBank/DDBJ whole genome shotgun (WGS) entry which is preliminary data.</text>
</comment>
<proteinExistence type="predicted"/>
<evidence type="ECO:0000313" key="3">
    <source>
        <dbReference type="Proteomes" id="UP000022611"/>
    </source>
</evidence>
<name>A0A010TA02_PSEFL</name>
<keyword evidence="1" id="KW-1133">Transmembrane helix</keyword>
<dbReference type="AlphaFoldDB" id="A0A010TA02"/>
<dbReference type="EMBL" id="AFOY02000015">
    <property type="protein sequence ID" value="EXF94152.1"/>
    <property type="molecule type" value="Genomic_DNA"/>
</dbReference>
<keyword evidence="1" id="KW-0812">Transmembrane</keyword>
<accession>A0A010TA02</accession>
<dbReference type="PATRIC" id="fig|1042209.11.peg.4181"/>
<evidence type="ECO:0000313" key="2">
    <source>
        <dbReference type="EMBL" id="EXF94152.1"/>
    </source>
</evidence>
<feature type="transmembrane region" description="Helical" evidence="1">
    <location>
        <begin position="12"/>
        <end position="32"/>
    </location>
</feature>
<organism evidence="2 3">
    <name type="scientific">Pseudomonas fluorescens HK44</name>
    <dbReference type="NCBI Taxonomy" id="1042209"/>
    <lineage>
        <taxon>Bacteria</taxon>
        <taxon>Pseudomonadati</taxon>
        <taxon>Pseudomonadota</taxon>
        <taxon>Gammaproteobacteria</taxon>
        <taxon>Pseudomonadales</taxon>
        <taxon>Pseudomonadaceae</taxon>
        <taxon>Pseudomonas</taxon>
    </lineage>
</organism>
<evidence type="ECO:0000256" key="1">
    <source>
        <dbReference type="SAM" id="Phobius"/>
    </source>
</evidence>
<reference evidence="2 3" key="1">
    <citation type="journal article" date="2011" name="J. Bacteriol.">
        <title>Draft genome sequence of the polycyclic aromatic hydrocarbon-degrading, genetically engineered bioluminescent bioreporter Pseudomonas fluorescens HK44.</title>
        <authorList>
            <person name="Chauhan A."/>
            <person name="Layton A.C."/>
            <person name="Williams D.E."/>
            <person name="Smartt A.E."/>
            <person name="Ripp S."/>
            <person name="Karpinets T.V."/>
            <person name="Brown S.D."/>
            <person name="Sayler G.S."/>
        </authorList>
    </citation>
    <scope>NUCLEOTIDE SEQUENCE [LARGE SCALE GENOMIC DNA]</scope>
    <source>
        <strain evidence="2 3">HK44</strain>
    </source>
</reference>
<dbReference type="Proteomes" id="UP000022611">
    <property type="component" value="Unassembled WGS sequence"/>
</dbReference>
<dbReference type="HOGENOM" id="CLU_2603287_0_0_6"/>
<protein>
    <submittedName>
        <fullName evidence="2">Uncharacterized protein</fullName>
    </submittedName>
</protein>
<sequence length="79" mass="9379">MKRQKVAFETGYLTFLKGLMRISLFYLFAFHLSDLLTKSRHANFMFKRSTTEIAMFYNLYEIAKLPQLQTMLLPNKSSF</sequence>
<keyword evidence="1" id="KW-0472">Membrane</keyword>
<gene>
    <name evidence="2" type="ORF">HK44_008930</name>
</gene>